<keyword evidence="3" id="KW-1185">Reference proteome</keyword>
<sequence>MAKKYPDTAEKLAALSLDAVNAEINRLRVAYEDADDPADRKALFDRLLWVEAVREELHMIPPKARKFVAQKAAPKPKGPPVADPESGESD</sequence>
<evidence type="ECO:0000313" key="2">
    <source>
        <dbReference type="EMBL" id="MDQ0465428.1"/>
    </source>
</evidence>
<accession>A0ABU0ITU5</accession>
<comment type="caution">
    <text evidence="2">The sequence shown here is derived from an EMBL/GenBank/DDBJ whole genome shotgun (WGS) entry which is preliminary data.</text>
</comment>
<name>A0ABU0ITU5_9CAUL</name>
<dbReference type="EMBL" id="JAUSVS010000006">
    <property type="protein sequence ID" value="MDQ0465428.1"/>
    <property type="molecule type" value="Genomic_DNA"/>
</dbReference>
<reference evidence="2 3" key="1">
    <citation type="submission" date="2023-07" db="EMBL/GenBank/DDBJ databases">
        <title>Genomic Encyclopedia of Type Strains, Phase IV (KMG-IV): sequencing the most valuable type-strain genomes for metagenomic binning, comparative biology and taxonomic classification.</title>
        <authorList>
            <person name="Goeker M."/>
        </authorList>
    </citation>
    <scope>NUCLEOTIDE SEQUENCE [LARGE SCALE GENOMIC DNA]</scope>
    <source>
        <strain evidence="2 3">DSM 18695</strain>
    </source>
</reference>
<organism evidence="2 3">
    <name type="scientific">Caulobacter ginsengisoli</name>
    <dbReference type="NCBI Taxonomy" id="400775"/>
    <lineage>
        <taxon>Bacteria</taxon>
        <taxon>Pseudomonadati</taxon>
        <taxon>Pseudomonadota</taxon>
        <taxon>Alphaproteobacteria</taxon>
        <taxon>Caulobacterales</taxon>
        <taxon>Caulobacteraceae</taxon>
        <taxon>Caulobacter</taxon>
    </lineage>
</organism>
<protein>
    <submittedName>
        <fullName evidence="2">Uncharacterized protein</fullName>
    </submittedName>
</protein>
<evidence type="ECO:0000256" key="1">
    <source>
        <dbReference type="SAM" id="MobiDB-lite"/>
    </source>
</evidence>
<dbReference type="Proteomes" id="UP001228905">
    <property type="component" value="Unassembled WGS sequence"/>
</dbReference>
<feature type="region of interest" description="Disordered" evidence="1">
    <location>
        <begin position="68"/>
        <end position="90"/>
    </location>
</feature>
<evidence type="ECO:0000313" key="3">
    <source>
        <dbReference type="Proteomes" id="UP001228905"/>
    </source>
</evidence>
<gene>
    <name evidence="2" type="ORF">QO010_003215</name>
</gene>
<proteinExistence type="predicted"/>
<dbReference type="RefSeq" id="WP_307350733.1">
    <property type="nucleotide sequence ID" value="NZ_JAUSVS010000006.1"/>
</dbReference>